<feature type="compositionally biased region" description="Basic and acidic residues" evidence="1">
    <location>
        <begin position="71"/>
        <end position="100"/>
    </location>
</feature>
<evidence type="ECO:0000313" key="2">
    <source>
        <dbReference type="EMBL" id="WFD02595.1"/>
    </source>
</evidence>
<feature type="region of interest" description="Disordered" evidence="1">
    <location>
        <begin position="1"/>
        <end position="155"/>
    </location>
</feature>
<dbReference type="Proteomes" id="UP001214603">
    <property type="component" value="Chromosome 2"/>
</dbReference>
<dbReference type="AlphaFoldDB" id="A0AAF0DZV4"/>
<feature type="compositionally biased region" description="Low complexity" evidence="1">
    <location>
        <begin position="9"/>
        <end position="21"/>
    </location>
</feature>
<gene>
    <name evidence="2" type="ORF">MOBT1_001276</name>
</gene>
<evidence type="ECO:0000313" key="3">
    <source>
        <dbReference type="Proteomes" id="UP001214603"/>
    </source>
</evidence>
<reference evidence="2" key="1">
    <citation type="submission" date="2023-03" db="EMBL/GenBank/DDBJ databases">
        <title>Mating type loci evolution in Malassezia.</title>
        <authorList>
            <person name="Coelho M.A."/>
        </authorList>
    </citation>
    <scope>NUCLEOTIDE SEQUENCE</scope>
    <source>
        <strain evidence="2">CBS 7876</strain>
    </source>
</reference>
<organism evidence="2 3">
    <name type="scientific">Malassezia obtusa</name>
    <dbReference type="NCBI Taxonomy" id="76774"/>
    <lineage>
        <taxon>Eukaryota</taxon>
        <taxon>Fungi</taxon>
        <taxon>Dikarya</taxon>
        <taxon>Basidiomycota</taxon>
        <taxon>Ustilaginomycotina</taxon>
        <taxon>Malasseziomycetes</taxon>
        <taxon>Malasseziales</taxon>
        <taxon>Malasseziaceae</taxon>
        <taxon>Malassezia</taxon>
    </lineage>
</organism>
<accession>A0AAF0DZV4</accession>
<protein>
    <recommendedName>
        <fullName evidence="4">DUF1764-domain-containing protein</fullName>
    </recommendedName>
</protein>
<feature type="compositionally biased region" description="Basic and acidic residues" evidence="1">
    <location>
        <begin position="142"/>
        <end position="155"/>
    </location>
</feature>
<dbReference type="PANTHER" id="PTHR34066:SF1">
    <property type="entry name" value="DUF1764 FAMILY PROTEIN"/>
    <property type="match status" value="1"/>
</dbReference>
<keyword evidence="3" id="KW-1185">Reference proteome</keyword>
<dbReference type="PANTHER" id="PTHR34066">
    <property type="entry name" value="GROWTH FACTOR 2"/>
    <property type="match status" value="1"/>
</dbReference>
<feature type="compositionally biased region" description="Basic and acidic residues" evidence="1">
    <location>
        <begin position="22"/>
        <end position="31"/>
    </location>
</feature>
<proteinExistence type="predicted"/>
<sequence>MSEVDEIFAALGGKPAAGGAKPKPEAGKEITKAASKKRASAEEDAADSSTKKSKKSAKQGRVDTSQAARSTHTDKDKQDDGAEAADKKVSTSAKANKEARVGSAKPRTRVPTVVHDTSSAPRAAPQPRPKKLDDDDAAFADSRGKDPHAGARTEEGYRIFTEDELKLNKGGGTPLCPFDCDCCF</sequence>
<evidence type="ECO:0008006" key="4">
    <source>
        <dbReference type="Google" id="ProtNLM"/>
    </source>
</evidence>
<name>A0AAF0DZV4_9BASI</name>
<dbReference type="Pfam" id="PF08576">
    <property type="entry name" value="DUF1764"/>
    <property type="match status" value="1"/>
</dbReference>
<dbReference type="InterPro" id="IPR013885">
    <property type="entry name" value="DUF1764_euk"/>
</dbReference>
<dbReference type="EMBL" id="CP119935">
    <property type="protein sequence ID" value="WFD02595.1"/>
    <property type="molecule type" value="Genomic_DNA"/>
</dbReference>
<evidence type="ECO:0000256" key="1">
    <source>
        <dbReference type="SAM" id="MobiDB-lite"/>
    </source>
</evidence>